<comment type="caution">
    <text evidence="3">The sequence shown here is derived from an EMBL/GenBank/DDBJ whole genome shotgun (WGS) entry which is preliminary data.</text>
</comment>
<dbReference type="SUPFAM" id="SSF56219">
    <property type="entry name" value="DNase I-like"/>
    <property type="match status" value="1"/>
</dbReference>
<dbReference type="GO" id="GO:0004519">
    <property type="term" value="F:endonuclease activity"/>
    <property type="evidence" value="ECO:0007669"/>
    <property type="project" value="UniProtKB-KW"/>
</dbReference>
<keyword evidence="3" id="KW-0255">Endonuclease</keyword>
<name>A0A4R1HMB5_PSEEN</name>
<keyword evidence="1" id="KW-0812">Transmembrane</keyword>
<evidence type="ECO:0000256" key="1">
    <source>
        <dbReference type="SAM" id="Phobius"/>
    </source>
</evidence>
<keyword evidence="1" id="KW-0472">Membrane</keyword>
<evidence type="ECO:0000313" key="4">
    <source>
        <dbReference type="Proteomes" id="UP000295560"/>
    </source>
</evidence>
<accession>A0A4R1HMB5</accession>
<keyword evidence="3" id="KW-0540">Nuclease</keyword>
<keyword evidence="3" id="KW-0269">Exonuclease</keyword>
<evidence type="ECO:0000313" key="3">
    <source>
        <dbReference type="EMBL" id="TCK21685.1"/>
    </source>
</evidence>
<dbReference type="Gene3D" id="3.60.10.10">
    <property type="entry name" value="Endonuclease/exonuclease/phosphatase"/>
    <property type="match status" value="1"/>
</dbReference>
<dbReference type="Proteomes" id="UP000295560">
    <property type="component" value="Unassembled WGS sequence"/>
</dbReference>
<dbReference type="Pfam" id="PF03372">
    <property type="entry name" value="Exo_endo_phos"/>
    <property type="match status" value="1"/>
</dbReference>
<feature type="transmembrane region" description="Helical" evidence="1">
    <location>
        <begin position="12"/>
        <end position="31"/>
    </location>
</feature>
<gene>
    <name evidence="3" type="ORF">EV378_5675</name>
</gene>
<dbReference type="EMBL" id="SMFZ01000002">
    <property type="protein sequence ID" value="TCK21685.1"/>
    <property type="molecule type" value="Genomic_DNA"/>
</dbReference>
<dbReference type="RefSeq" id="WP_132430407.1">
    <property type="nucleotide sequence ID" value="NZ_SMFZ01000002.1"/>
</dbReference>
<keyword evidence="3" id="KW-0378">Hydrolase</keyword>
<keyword evidence="4" id="KW-1185">Reference proteome</keyword>
<evidence type="ECO:0000259" key="2">
    <source>
        <dbReference type="Pfam" id="PF03372"/>
    </source>
</evidence>
<sequence>MRREPGPRAGGRRAVVVLRIVAVTALPWAWFGLRDALGLAGDVLAIFLPALAVVAAVGLVVVNRRLGVPPAVSVLLAGAVAVAGPWTPADAGAVAPGRGVTVAGANVTGMPGTLPALRGVDPDVLAVVEDAPELDAQLAPDRPYHLAARAPGIGVYSSFPLRPLERPGPDFPGIRAVVAAPTPFVVYALHVPKPWVPVGSGYFTSPANHHRLVTEVAARVARERRPVVILGDLNSTDRARDYRLLTGGTGLTDAMRDGWAGPTSVTTWLPLLLRIDHVLVGPGWCGDAGRRFTLPGSDHDGVVATVGPCS</sequence>
<reference evidence="3 4" key="1">
    <citation type="submission" date="2019-03" db="EMBL/GenBank/DDBJ databases">
        <title>Sequencing the genomes of 1000 actinobacteria strains.</title>
        <authorList>
            <person name="Klenk H.-P."/>
        </authorList>
    </citation>
    <scope>NUCLEOTIDE SEQUENCE [LARGE SCALE GENOMIC DNA]</scope>
    <source>
        <strain evidence="3 4">DSM 44969</strain>
    </source>
</reference>
<dbReference type="GO" id="GO:0004527">
    <property type="term" value="F:exonuclease activity"/>
    <property type="evidence" value="ECO:0007669"/>
    <property type="project" value="UniProtKB-KW"/>
</dbReference>
<feature type="transmembrane region" description="Helical" evidence="1">
    <location>
        <begin position="43"/>
        <end position="62"/>
    </location>
</feature>
<feature type="domain" description="Endonuclease/exonuclease/phosphatase" evidence="2">
    <location>
        <begin position="117"/>
        <end position="299"/>
    </location>
</feature>
<protein>
    <submittedName>
        <fullName evidence="3">Endonuclease/exonuclease/phosphatase family protein</fullName>
    </submittedName>
</protein>
<dbReference type="InterPro" id="IPR036691">
    <property type="entry name" value="Endo/exonu/phosph_ase_sf"/>
</dbReference>
<organism evidence="3 4">
    <name type="scientific">Pseudonocardia endophytica</name>
    <dbReference type="NCBI Taxonomy" id="401976"/>
    <lineage>
        <taxon>Bacteria</taxon>
        <taxon>Bacillati</taxon>
        <taxon>Actinomycetota</taxon>
        <taxon>Actinomycetes</taxon>
        <taxon>Pseudonocardiales</taxon>
        <taxon>Pseudonocardiaceae</taxon>
        <taxon>Pseudonocardia</taxon>
    </lineage>
</organism>
<dbReference type="AlphaFoldDB" id="A0A4R1HMB5"/>
<proteinExistence type="predicted"/>
<keyword evidence="1" id="KW-1133">Transmembrane helix</keyword>
<dbReference type="OrthoDB" id="3808618at2"/>
<dbReference type="InterPro" id="IPR005135">
    <property type="entry name" value="Endo/exonuclease/phosphatase"/>
</dbReference>